<feature type="region of interest" description="Disordered" evidence="1">
    <location>
        <begin position="56"/>
        <end position="76"/>
    </location>
</feature>
<name>A0A448XIN4_9PLAT</name>
<dbReference type="Proteomes" id="UP000784294">
    <property type="component" value="Unassembled WGS sequence"/>
</dbReference>
<dbReference type="AlphaFoldDB" id="A0A448XIN4"/>
<reference evidence="2" key="1">
    <citation type="submission" date="2018-11" db="EMBL/GenBank/DDBJ databases">
        <authorList>
            <consortium name="Pathogen Informatics"/>
        </authorList>
    </citation>
    <scope>NUCLEOTIDE SEQUENCE</scope>
</reference>
<sequence>MILHFEGKVGWKEFVMWSHQKPKEDCRAGKTVELCEKVLGSPSFHPGQPVLSFRVSRRDRGHQSRNALRGTGDSSRMPINQLFFRKRKSYKNISLENSSKPSFSSSPAIHFCPLVHVVVGRCGCTLHYNKRSSSPAEGEGGNCCPIHSSRNENTFWEAGLPVNCLLPFRVKVFGEEIRRSILPEDDGGFVLTSCRLALLEHSY</sequence>
<dbReference type="EMBL" id="CAAALY010255455">
    <property type="protein sequence ID" value="VEL37596.1"/>
    <property type="molecule type" value="Genomic_DNA"/>
</dbReference>
<evidence type="ECO:0000256" key="1">
    <source>
        <dbReference type="SAM" id="MobiDB-lite"/>
    </source>
</evidence>
<accession>A0A448XIN4</accession>
<proteinExistence type="predicted"/>
<evidence type="ECO:0000313" key="2">
    <source>
        <dbReference type="EMBL" id="VEL37596.1"/>
    </source>
</evidence>
<protein>
    <submittedName>
        <fullName evidence="2">Uncharacterized protein</fullName>
    </submittedName>
</protein>
<keyword evidence="3" id="KW-1185">Reference proteome</keyword>
<organism evidence="2 3">
    <name type="scientific">Protopolystoma xenopodis</name>
    <dbReference type="NCBI Taxonomy" id="117903"/>
    <lineage>
        <taxon>Eukaryota</taxon>
        <taxon>Metazoa</taxon>
        <taxon>Spiralia</taxon>
        <taxon>Lophotrochozoa</taxon>
        <taxon>Platyhelminthes</taxon>
        <taxon>Monogenea</taxon>
        <taxon>Polyopisthocotylea</taxon>
        <taxon>Polystomatidea</taxon>
        <taxon>Polystomatidae</taxon>
        <taxon>Protopolystoma</taxon>
    </lineage>
</organism>
<gene>
    <name evidence="2" type="ORF">PXEA_LOCUS31036</name>
</gene>
<comment type="caution">
    <text evidence="2">The sequence shown here is derived from an EMBL/GenBank/DDBJ whole genome shotgun (WGS) entry which is preliminary data.</text>
</comment>
<evidence type="ECO:0000313" key="3">
    <source>
        <dbReference type="Proteomes" id="UP000784294"/>
    </source>
</evidence>